<dbReference type="OrthoDB" id="4332523at2"/>
<evidence type="ECO:0000256" key="2">
    <source>
        <dbReference type="SAM" id="Phobius"/>
    </source>
</evidence>
<organism evidence="4 5">
    <name type="scientific">Streptomyces solincola</name>
    <dbReference type="NCBI Taxonomy" id="2100817"/>
    <lineage>
        <taxon>Bacteria</taxon>
        <taxon>Bacillati</taxon>
        <taxon>Actinomycetota</taxon>
        <taxon>Actinomycetes</taxon>
        <taxon>Kitasatosporales</taxon>
        <taxon>Streptomycetaceae</taxon>
        <taxon>Streptomyces</taxon>
    </lineage>
</organism>
<evidence type="ECO:0008006" key="6">
    <source>
        <dbReference type="Google" id="ProtNLM"/>
    </source>
</evidence>
<feature type="transmembrane region" description="Helical" evidence="2">
    <location>
        <begin position="162"/>
        <end position="180"/>
    </location>
</feature>
<sequence length="189" mass="18011">MRAIGAACAALLGAAACALTVPAAAAAAPGAKAPGDFTVSPSSVQPGGRVAVSAPGCRGIAMASAGVFDTVTIPAGRSVAATVDWDARRGAVYTVNFTCAGGQPGSAELTIASSSRPPTSSSTRMPSAAASAPVSVPASPAPSQGVRGGVGGSIGGWNAGELAAGTALAVAAATGVVYAVRRRADGRRH</sequence>
<keyword evidence="3" id="KW-0732">Signal</keyword>
<feature type="region of interest" description="Disordered" evidence="1">
    <location>
        <begin position="112"/>
        <end position="145"/>
    </location>
</feature>
<feature type="chain" id="PRO_5015611195" description="Lipoprotein" evidence="3">
    <location>
        <begin position="28"/>
        <end position="189"/>
    </location>
</feature>
<comment type="caution">
    <text evidence="4">The sequence shown here is derived from an EMBL/GenBank/DDBJ whole genome shotgun (WGS) entry which is preliminary data.</text>
</comment>
<dbReference type="AlphaFoldDB" id="A0A2S9PN19"/>
<evidence type="ECO:0000313" key="5">
    <source>
        <dbReference type="Proteomes" id="UP000239322"/>
    </source>
</evidence>
<dbReference type="PROSITE" id="PS51257">
    <property type="entry name" value="PROKAR_LIPOPROTEIN"/>
    <property type="match status" value="1"/>
</dbReference>
<keyword evidence="2" id="KW-1133">Transmembrane helix</keyword>
<proteinExistence type="predicted"/>
<keyword evidence="5" id="KW-1185">Reference proteome</keyword>
<evidence type="ECO:0000256" key="3">
    <source>
        <dbReference type="SAM" id="SignalP"/>
    </source>
</evidence>
<keyword evidence="2" id="KW-0812">Transmembrane</keyword>
<gene>
    <name evidence="4" type="ORF">C6N75_28990</name>
</gene>
<keyword evidence="2" id="KW-0472">Membrane</keyword>
<feature type="signal peptide" evidence="3">
    <location>
        <begin position="1"/>
        <end position="27"/>
    </location>
</feature>
<reference evidence="4 5" key="1">
    <citation type="submission" date="2018-03" db="EMBL/GenBank/DDBJ databases">
        <title>Novel Streptomyces sp. from soil.</title>
        <authorList>
            <person name="Tan G.Y.A."/>
            <person name="Lee Z.Y."/>
        </authorList>
    </citation>
    <scope>NUCLEOTIDE SEQUENCE [LARGE SCALE GENOMIC DNA]</scope>
    <source>
        <strain evidence="4 5">ST5x</strain>
    </source>
</reference>
<protein>
    <recommendedName>
        <fullName evidence="6">Lipoprotein</fullName>
    </recommendedName>
</protein>
<dbReference type="RefSeq" id="WP_105871823.1">
    <property type="nucleotide sequence ID" value="NZ_PVLV01000665.1"/>
</dbReference>
<dbReference type="EMBL" id="PVLV01000665">
    <property type="protein sequence ID" value="PRH75811.1"/>
    <property type="molecule type" value="Genomic_DNA"/>
</dbReference>
<evidence type="ECO:0000313" key="4">
    <source>
        <dbReference type="EMBL" id="PRH75811.1"/>
    </source>
</evidence>
<name>A0A2S9PN19_9ACTN</name>
<dbReference type="Proteomes" id="UP000239322">
    <property type="component" value="Unassembled WGS sequence"/>
</dbReference>
<accession>A0A2S9PN19</accession>
<evidence type="ECO:0000256" key="1">
    <source>
        <dbReference type="SAM" id="MobiDB-lite"/>
    </source>
</evidence>